<evidence type="ECO:0000259" key="10">
    <source>
        <dbReference type="Pfam" id="PF14686"/>
    </source>
</evidence>
<evidence type="ECO:0000313" key="12">
    <source>
        <dbReference type="RefSeq" id="XP_018325189.1"/>
    </source>
</evidence>
<evidence type="ECO:0000256" key="2">
    <source>
        <dbReference type="ARBA" id="ARBA00004613"/>
    </source>
</evidence>
<dbReference type="CDD" id="cd10320">
    <property type="entry name" value="RGL4_N"/>
    <property type="match status" value="1"/>
</dbReference>
<dbReference type="GO" id="GO:0102210">
    <property type="term" value="F:rhamnogalacturonan endolyase activity"/>
    <property type="evidence" value="ECO:0007669"/>
    <property type="project" value="UniProtKB-EC"/>
</dbReference>
<dbReference type="EC" id="4.2.2.23" evidence="4"/>
<dbReference type="CDD" id="cd10316">
    <property type="entry name" value="RGL4_M"/>
    <property type="match status" value="1"/>
</dbReference>
<sequence length="627" mass="70394">MPTKLLIATVALLLAHSSSGQQCNTRSFQRLCVTDGDNVILENERLSMTINKAKGQISALYYNSRVDSNIKSTNLLRGGSGYYIAVISVDGKGLTTGPDVGEMKITQNANFIDLGFINKNTSNWPIHFEFHLALEKNSSMFYYYSIHKYQRDGYTAGQLRWALRANADPFKYYSVDGKRAGPMPTQQAINSAQSVQDWTYMFPDGTVYSKYQQISANEDINTVFGIYGDRIGLSLLQTHKEWVSGGPFKQSLTTHTGQMLLFCEHTGHYGTPELAPTKGWSKVYGPIGLYLNDGQSLSQMYSDAQRQLSDEEKKWPYQFVTAPEYNAQGRGSVSGVLNVDGSPNKEWVYLILTEPHVDDPQLETATYMYSAIADQNGQFTIPAVRPGTYKLQVIAKGVVGKYIQNNINVQGNRNNNLGTINWRQESHGKLLWQIGVPDRNSAEFKSPRGFPSPIPNLEEYRKFGTWLRYSIEFPNDPDYTVGVSDPAKDWCYFMPMIKTPGFPAQLGLVNVTQNARATNWKVRFSYNGSTQGNATLTLGFAARVKAGIRAVINGQEILKLDYFDGPQADSALFRQAAHAIFRQQTVTFSQSLLRNNNLLEFTPPGPVNQNHLDRMVMWDFLRMEVSN</sequence>
<evidence type="ECO:0000256" key="7">
    <source>
        <dbReference type="ARBA" id="ARBA00023239"/>
    </source>
</evidence>
<evidence type="ECO:0000256" key="5">
    <source>
        <dbReference type="ARBA" id="ARBA00022525"/>
    </source>
</evidence>
<dbReference type="RefSeq" id="XP_018325189.1">
    <property type="nucleotide sequence ID" value="XM_018469687.1"/>
</dbReference>
<dbReference type="Pfam" id="PF14683">
    <property type="entry name" value="CBM-like"/>
    <property type="match status" value="1"/>
</dbReference>
<keyword evidence="7" id="KW-0456">Lyase</keyword>
<comment type="catalytic activity">
    <reaction evidence="1">
        <text>Endotype eliminative cleavage of L-alpha-rhamnopyranosyl-(1-&gt;4)-alpha-D-galactopyranosyluronic acid bonds of rhamnogalacturonan I domains in ramified hairy regions of pectin leaving L-rhamnopyranose at the reducing end and 4-deoxy-4,5-unsaturated D-galactopyranosyluronic acid at the non-reducing end.</text>
        <dbReference type="EC" id="4.2.2.23"/>
    </reaction>
</comment>
<feature type="domain" description="Rhamnogalacturonan lyase" evidence="10">
    <location>
        <begin position="349"/>
        <end position="414"/>
    </location>
</feature>
<feature type="signal peptide" evidence="8">
    <location>
        <begin position="1"/>
        <end position="20"/>
    </location>
</feature>
<name>A0A1W4WMP5_AGRPL</name>
<dbReference type="InterPro" id="IPR013784">
    <property type="entry name" value="Carb-bd-like_fold"/>
</dbReference>
<protein>
    <recommendedName>
        <fullName evidence="4">rhamnogalacturonan endolyase</fullName>
        <ecNumber evidence="4">4.2.2.23</ecNumber>
    </recommendedName>
</protein>
<dbReference type="Proteomes" id="UP000192223">
    <property type="component" value="Unplaced"/>
</dbReference>
<evidence type="ECO:0000313" key="11">
    <source>
        <dbReference type="Proteomes" id="UP000192223"/>
    </source>
</evidence>
<dbReference type="InterPro" id="IPR029413">
    <property type="entry name" value="RG-lyase_II"/>
</dbReference>
<comment type="similarity">
    <text evidence="3">Belongs to the polysaccharide lyase 4 family.</text>
</comment>
<dbReference type="PANTHER" id="PTHR32018:SF1">
    <property type="entry name" value="RHAMNOGALACTURONAN ENDOLYASE"/>
    <property type="match status" value="1"/>
</dbReference>
<accession>A0A1W4WMP5</accession>
<evidence type="ECO:0000256" key="6">
    <source>
        <dbReference type="ARBA" id="ARBA00022729"/>
    </source>
</evidence>
<evidence type="ECO:0000256" key="4">
    <source>
        <dbReference type="ARBA" id="ARBA00012437"/>
    </source>
</evidence>
<dbReference type="AlphaFoldDB" id="A0A1W4WMP5"/>
<dbReference type="Pfam" id="PF06045">
    <property type="entry name" value="Rhamnogal_lyase"/>
    <property type="match status" value="1"/>
</dbReference>
<dbReference type="InterPro" id="IPR011013">
    <property type="entry name" value="Gal_mutarotase_sf_dom"/>
</dbReference>
<dbReference type="InterPro" id="IPR051850">
    <property type="entry name" value="Polysacch_Lyase_4"/>
</dbReference>
<dbReference type="Pfam" id="PF14686">
    <property type="entry name" value="fn3_3"/>
    <property type="match status" value="1"/>
</dbReference>
<dbReference type="SUPFAM" id="SSF49452">
    <property type="entry name" value="Starch-binding domain-like"/>
    <property type="match status" value="1"/>
</dbReference>
<keyword evidence="6 8" id="KW-0732">Signal</keyword>
<dbReference type="GeneID" id="108737036"/>
<dbReference type="GO" id="GO:0005975">
    <property type="term" value="P:carbohydrate metabolic process"/>
    <property type="evidence" value="ECO:0007669"/>
    <property type="project" value="InterPro"/>
</dbReference>
<dbReference type="InterPro" id="IPR029411">
    <property type="entry name" value="RG-lyase_III"/>
</dbReference>
<comment type="subcellular location">
    <subcellularLocation>
        <location evidence="2">Secreted</location>
    </subcellularLocation>
</comment>
<evidence type="ECO:0000256" key="1">
    <source>
        <dbReference type="ARBA" id="ARBA00001324"/>
    </source>
</evidence>
<dbReference type="OrthoDB" id="1857872at2759"/>
<dbReference type="InterPro" id="IPR008979">
    <property type="entry name" value="Galactose-bd-like_sf"/>
</dbReference>
<evidence type="ECO:0000256" key="8">
    <source>
        <dbReference type="SAM" id="SignalP"/>
    </source>
</evidence>
<keyword evidence="5" id="KW-0964">Secreted</keyword>
<feature type="chain" id="PRO_5010734588" description="rhamnogalacturonan endolyase" evidence="8">
    <location>
        <begin position="21"/>
        <end position="627"/>
    </location>
</feature>
<reference evidence="12" key="1">
    <citation type="submission" date="2025-08" db="UniProtKB">
        <authorList>
            <consortium name="RefSeq"/>
        </authorList>
    </citation>
    <scope>IDENTIFICATION</scope>
    <source>
        <tissue evidence="12">Entire body</tissue>
    </source>
</reference>
<dbReference type="GO" id="GO:0005576">
    <property type="term" value="C:extracellular region"/>
    <property type="evidence" value="ECO:0007669"/>
    <property type="project" value="UniProtKB-SubCell"/>
</dbReference>
<proteinExistence type="inferred from homology"/>
<dbReference type="InterPro" id="IPR014718">
    <property type="entry name" value="GH-type_carb-bd"/>
</dbReference>
<dbReference type="GO" id="GO:0030246">
    <property type="term" value="F:carbohydrate binding"/>
    <property type="evidence" value="ECO:0007669"/>
    <property type="project" value="InterPro"/>
</dbReference>
<dbReference type="InParanoid" id="A0A1W4WMP5"/>
<dbReference type="SUPFAM" id="SSF49785">
    <property type="entry name" value="Galactose-binding domain-like"/>
    <property type="match status" value="1"/>
</dbReference>
<dbReference type="Gene3D" id="2.60.40.1120">
    <property type="entry name" value="Carboxypeptidase-like, regulatory domain"/>
    <property type="match status" value="1"/>
</dbReference>
<evidence type="ECO:0000256" key="3">
    <source>
        <dbReference type="ARBA" id="ARBA00010418"/>
    </source>
</evidence>
<dbReference type="PANTHER" id="PTHR32018">
    <property type="entry name" value="RHAMNOGALACTURONATE LYASE FAMILY PROTEIN"/>
    <property type="match status" value="1"/>
</dbReference>
<gene>
    <name evidence="12" type="primary">LOC108737036</name>
</gene>
<organism evidence="11 12">
    <name type="scientific">Agrilus planipennis</name>
    <name type="common">Emerald ash borer</name>
    <name type="synonym">Agrilus marcopoli</name>
    <dbReference type="NCBI Taxonomy" id="224129"/>
    <lineage>
        <taxon>Eukaryota</taxon>
        <taxon>Metazoa</taxon>
        <taxon>Ecdysozoa</taxon>
        <taxon>Arthropoda</taxon>
        <taxon>Hexapoda</taxon>
        <taxon>Insecta</taxon>
        <taxon>Pterygota</taxon>
        <taxon>Neoptera</taxon>
        <taxon>Endopterygota</taxon>
        <taxon>Coleoptera</taxon>
        <taxon>Polyphaga</taxon>
        <taxon>Elateriformia</taxon>
        <taxon>Buprestoidea</taxon>
        <taxon>Buprestidae</taxon>
        <taxon>Agrilinae</taxon>
        <taxon>Agrilus</taxon>
    </lineage>
</organism>
<dbReference type="KEGG" id="apln:108737036"/>
<feature type="domain" description="Rhamnogalacturonan lyase" evidence="9">
    <location>
        <begin position="431"/>
        <end position="623"/>
    </location>
</feature>
<dbReference type="InterPro" id="IPR010325">
    <property type="entry name" value="Rhamnogal_lyase"/>
</dbReference>
<keyword evidence="11" id="KW-1185">Reference proteome</keyword>
<dbReference type="Gene3D" id="2.70.98.10">
    <property type="match status" value="1"/>
</dbReference>
<evidence type="ECO:0000259" key="9">
    <source>
        <dbReference type="Pfam" id="PF14683"/>
    </source>
</evidence>
<dbReference type="SUPFAM" id="SSF74650">
    <property type="entry name" value="Galactose mutarotase-like"/>
    <property type="match status" value="1"/>
</dbReference>